<dbReference type="InterPro" id="IPR029058">
    <property type="entry name" value="AB_hydrolase_fold"/>
</dbReference>
<evidence type="ECO:0000256" key="1">
    <source>
        <dbReference type="ARBA" id="ARBA00022801"/>
    </source>
</evidence>
<proteinExistence type="predicted"/>
<sequence length="332" mass="37139">MRRTIRIVLITIALLVIVYFLGPKPAPPVIAGGRLPAVPATPVALEQYVAKKEAQFRLKPDNEARILWQDSLHRKTPYSVIYLHGFSASEKEGDPVHVNFARRFGYNLYLSRLDEHGMDTPDALVGMTGEGLWRDAKEALAIGKMLGDKVIVIGTSTGGTLALLLASEYPEDVTAVINMSPNIAINEFMVWMLDKPWGLEIARLVKGGDYVENKPDNADRAKYWYSKYRLEAVVQLQNLVDNTMKPEVFARIHQPVLDLYYYKNEKEQDPTVKVSAILEMHKELGTPDSLKRAVAIPNAGAHVIGSSIVSKDVPAVESAITQWWLQILRNHN</sequence>
<name>A0A1N6EVA6_9BACT</name>
<reference evidence="3 4" key="1">
    <citation type="submission" date="2016-11" db="EMBL/GenBank/DDBJ databases">
        <authorList>
            <person name="Jaros S."/>
            <person name="Januszkiewicz K."/>
            <person name="Wedrychowicz H."/>
        </authorList>
    </citation>
    <scope>NUCLEOTIDE SEQUENCE [LARGE SCALE GENOMIC DNA]</scope>
    <source>
        <strain evidence="3 4">DSM 24787</strain>
    </source>
</reference>
<dbReference type="GO" id="GO:0016020">
    <property type="term" value="C:membrane"/>
    <property type="evidence" value="ECO:0007669"/>
    <property type="project" value="TreeGrafter"/>
</dbReference>
<evidence type="ECO:0000259" key="2">
    <source>
        <dbReference type="Pfam" id="PF00561"/>
    </source>
</evidence>
<evidence type="ECO:0000313" key="4">
    <source>
        <dbReference type="Proteomes" id="UP000185003"/>
    </source>
</evidence>
<dbReference type="Pfam" id="PF00561">
    <property type="entry name" value="Abhydrolase_1"/>
    <property type="match status" value="1"/>
</dbReference>
<organism evidence="3 4">
    <name type="scientific">Chitinophaga niabensis</name>
    <dbReference type="NCBI Taxonomy" id="536979"/>
    <lineage>
        <taxon>Bacteria</taxon>
        <taxon>Pseudomonadati</taxon>
        <taxon>Bacteroidota</taxon>
        <taxon>Chitinophagia</taxon>
        <taxon>Chitinophagales</taxon>
        <taxon>Chitinophagaceae</taxon>
        <taxon>Chitinophaga</taxon>
    </lineage>
</organism>
<evidence type="ECO:0000313" key="3">
    <source>
        <dbReference type="EMBL" id="SIN86946.1"/>
    </source>
</evidence>
<dbReference type="OrthoDB" id="5416147at2"/>
<dbReference type="Proteomes" id="UP000185003">
    <property type="component" value="Unassembled WGS sequence"/>
</dbReference>
<dbReference type="SUPFAM" id="SSF53474">
    <property type="entry name" value="alpha/beta-Hydrolases"/>
    <property type="match status" value="1"/>
</dbReference>
<gene>
    <name evidence="3" type="ORF">SAMN04488055_1852</name>
</gene>
<dbReference type="PANTHER" id="PTHR43798">
    <property type="entry name" value="MONOACYLGLYCEROL LIPASE"/>
    <property type="match status" value="1"/>
</dbReference>
<dbReference type="InterPro" id="IPR050266">
    <property type="entry name" value="AB_hydrolase_sf"/>
</dbReference>
<keyword evidence="4" id="KW-1185">Reference proteome</keyword>
<dbReference type="RefSeq" id="WP_074238959.1">
    <property type="nucleotide sequence ID" value="NZ_FSRA01000001.1"/>
</dbReference>
<keyword evidence="1" id="KW-0378">Hydrolase</keyword>
<dbReference type="InterPro" id="IPR000073">
    <property type="entry name" value="AB_hydrolase_1"/>
</dbReference>
<dbReference type="PANTHER" id="PTHR43798:SF31">
    <property type="entry name" value="AB HYDROLASE SUPERFAMILY PROTEIN YCLE"/>
    <property type="match status" value="1"/>
</dbReference>
<feature type="domain" description="AB hydrolase-1" evidence="2">
    <location>
        <begin position="136"/>
        <end position="191"/>
    </location>
</feature>
<accession>A0A1N6EVA6</accession>
<protein>
    <submittedName>
        <fullName evidence="3">Esterase/lipase</fullName>
    </submittedName>
</protein>
<dbReference type="AlphaFoldDB" id="A0A1N6EVA6"/>
<dbReference type="EMBL" id="FSRA01000001">
    <property type="protein sequence ID" value="SIN86946.1"/>
    <property type="molecule type" value="Genomic_DNA"/>
</dbReference>
<dbReference type="STRING" id="536979.SAMN04488055_1852"/>
<dbReference type="Gene3D" id="3.40.50.1820">
    <property type="entry name" value="alpha/beta hydrolase"/>
    <property type="match status" value="1"/>
</dbReference>
<dbReference type="GO" id="GO:0016787">
    <property type="term" value="F:hydrolase activity"/>
    <property type="evidence" value="ECO:0007669"/>
    <property type="project" value="UniProtKB-KW"/>
</dbReference>